<evidence type="ECO:0000256" key="1">
    <source>
        <dbReference type="ARBA" id="ARBA00004477"/>
    </source>
</evidence>
<dbReference type="Proteomes" id="UP000278143">
    <property type="component" value="Unassembled WGS sequence"/>
</dbReference>
<keyword evidence="8 10" id="KW-1133">Transmembrane helix</keyword>
<keyword evidence="7" id="KW-0256">Endoplasmic reticulum</keyword>
<dbReference type="GO" id="GO:0004168">
    <property type="term" value="F:dolichol kinase activity"/>
    <property type="evidence" value="ECO:0007669"/>
    <property type="project" value="UniProtKB-EC"/>
</dbReference>
<evidence type="ECO:0000256" key="4">
    <source>
        <dbReference type="ARBA" id="ARBA00022679"/>
    </source>
</evidence>
<keyword evidence="5 10" id="KW-0812">Transmembrane</keyword>
<evidence type="ECO:0000313" key="12">
    <source>
        <dbReference type="Proteomes" id="UP000278143"/>
    </source>
</evidence>
<comment type="similarity">
    <text evidence="2">Belongs to the polyprenol kinase family.</text>
</comment>
<evidence type="ECO:0000256" key="5">
    <source>
        <dbReference type="ARBA" id="ARBA00022692"/>
    </source>
</evidence>
<keyword evidence="6" id="KW-0418">Kinase</keyword>
<reference evidence="12" key="1">
    <citation type="journal article" date="2018" name="Nat. Microbiol.">
        <title>Leveraging single-cell genomics to expand the fungal tree of life.</title>
        <authorList>
            <person name="Ahrendt S.R."/>
            <person name="Quandt C.A."/>
            <person name="Ciobanu D."/>
            <person name="Clum A."/>
            <person name="Salamov A."/>
            <person name="Andreopoulos B."/>
            <person name="Cheng J.F."/>
            <person name="Woyke T."/>
            <person name="Pelin A."/>
            <person name="Henrissat B."/>
            <person name="Reynolds N.K."/>
            <person name="Benny G.L."/>
            <person name="Smith M.E."/>
            <person name="James T.Y."/>
            <person name="Grigoriev I.V."/>
        </authorList>
    </citation>
    <scope>NUCLEOTIDE SEQUENCE [LARGE SCALE GENOMIC DNA]</scope>
    <source>
        <strain evidence="12">Benny S71-1</strain>
    </source>
</reference>
<evidence type="ECO:0000256" key="9">
    <source>
        <dbReference type="ARBA" id="ARBA00023136"/>
    </source>
</evidence>
<evidence type="ECO:0000313" key="11">
    <source>
        <dbReference type="EMBL" id="RKP27544.1"/>
    </source>
</evidence>
<comment type="subcellular location">
    <subcellularLocation>
        <location evidence="1">Endoplasmic reticulum membrane</location>
        <topology evidence="1">Multi-pass membrane protein</topology>
    </subcellularLocation>
</comment>
<evidence type="ECO:0000256" key="3">
    <source>
        <dbReference type="ARBA" id="ARBA00012132"/>
    </source>
</evidence>
<keyword evidence="12" id="KW-1185">Reference proteome</keyword>
<dbReference type="EMBL" id="KZ989189">
    <property type="protein sequence ID" value="RKP27544.1"/>
    <property type="molecule type" value="Genomic_DNA"/>
</dbReference>
<sequence>MHLAFSVALCAFMLTEYIRCMRVPPLGAPLHGFLTRFLDHRDQGPIILAHIYLLLGCAIPIWLQW</sequence>
<accession>A0A4P9Z4N2</accession>
<dbReference type="EC" id="2.7.1.108" evidence="3"/>
<dbReference type="GO" id="GO:0043048">
    <property type="term" value="P:dolichyl monophosphate biosynthetic process"/>
    <property type="evidence" value="ECO:0007669"/>
    <property type="project" value="TreeGrafter"/>
</dbReference>
<evidence type="ECO:0000256" key="7">
    <source>
        <dbReference type="ARBA" id="ARBA00022824"/>
    </source>
</evidence>
<gene>
    <name evidence="11" type="ORF">SYNPS1DRAFT_12519</name>
</gene>
<keyword evidence="4" id="KW-0808">Transferase</keyword>
<dbReference type="GO" id="GO:0005789">
    <property type="term" value="C:endoplasmic reticulum membrane"/>
    <property type="evidence" value="ECO:0007669"/>
    <property type="project" value="UniProtKB-SubCell"/>
</dbReference>
<dbReference type="InterPro" id="IPR032974">
    <property type="entry name" value="Polypren_kinase"/>
</dbReference>
<protein>
    <recommendedName>
        <fullName evidence="3">dolichol kinase</fullName>
        <ecNumber evidence="3">2.7.1.108</ecNumber>
    </recommendedName>
</protein>
<dbReference type="PANTHER" id="PTHR13205">
    <property type="entry name" value="TRANSMEMBRANE PROTEIN 15-RELATED"/>
    <property type="match status" value="1"/>
</dbReference>
<dbReference type="OrthoDB" id="377083at2759"/>
<keyword evidence="9 10" id="KW-0472">Membrane</keyword>
<evidence type="ECO:0000256" key="2">
    <source>
        <dbReference type="ARBA" id="ARBA00010794"/>
    </source>
</evidence>
<evidence type="ECO:0000256" key="8">
    <source>
        <dbReference type="ARBA" id="ARBA00022989"/>
    </source>
</evidence>
<evidence type="ECO:0000256" key="10">
    <source>
        <dbReference type="SAM" id="Phobius"/>
    </source>
</evidence>
<organism evidence="11 12">
    <name type="scientific">Syncephalis pseudoplumigaleata</name>
    <dbReference type="NCBI Taxonomy" id="1712513"/>
    <lineage>
        <taxon>Eukaryota</taxon>
        <taxon>Fungi</taxon>
        <taxon>Fungi incertae sedis</taxon>
        <taxon>Zoopagomycota</taxon>
        <taxon>Zoopagomycotina</taxon>
        <taxon>Zoopagomycetes</taxon>
        <taxon>Zoopagales</taxon>
        <taxon>Piptocephalidaceae</taxon>
        <taxon>Syncephalis</taxon>
    </lineage>
</organism>
<dbReference type="AlphaFoldDB" id="A0A4P9Z4N2"/>
<evidence type="ECO:0000256" key="6">
    <source>
        <dbReference type="ARBA" id="ARBA00022777"/>
    </source>
</evidence>
<proteinExistence type="inferred from homology"/>
<dbReference type="PANTHER" id="PTHR13205:SF15">
    <property type="entry name" value="DOLICHOL KINASE"/>
    <property type="match status" value="1"/>
</dbReference>
<feature type="transmembrane region" description="Helical" evidence="10">
    <location>
        <begin position="44"/>
        <end position="63"/>
    </location>
</feature>
<name>A0A4P9Z4N2_9FUNG</name>